<protein>
    <recommendedName>
        <fullName evidence="8">Major facilitator superfamily (MFS) profile domain-containing protein</fullName>
    </recommendedName>
</protein>
<dbReference type="Gene3D" id="1.20.1250.20">
    <property type="entry name" value="MFS general substrate transporter like domains"/>
    <property type="match status" value="1"/>
</dbReference>
<dbReference type="PANTHER" id="PTHR23501">
    <property type="entry name" value="MAJOR FACILITATOR SUPERFAMILY"/>
    <property type="match status" value="1"/>
</dbReference>
<dbReference type="PROSITE" id="PS50850">
    <property type="entry name" value="MFS"/>
    <property type="match status" value="1"/>
</dbReference>
<keyword evidence="10" id="KW-1185">Reference proteome</keyword>
<feature type="region of interest" description="Disordered" evidence="6">
    <location>
        <begin position="670"/>
        <end position="706"/>
    </location>
</feature>
<organism evidence="9 10">
    <name type="scientific">Scytalidium lignicola</name>
    <name type="common">Hyphomycete</name>
    <dbReference type="NCBI Taxonomy" id="5539"/>
    <lineage>
        <taxon>Eukaryota</taxon>
        <taxon>Fungi</taxon>
        <taxon>Dikarya</taxon>
        <taxon>Ascomycota</taxon>
        <taxon>Pezizomycotina</taxon>
        <taxon>Leotiomycetes</taxon>
        <taxon>Leotiomycetes incertae sedis</taxon>
        <taxon>Scytalidium</taxon>
    </lineage>
</organism>
<feature type="transmembrane region" description="Helical" evidence="7">
    <location>
        <begin position="366"/>
        <end position="388"/>
    </location>
</feature>
<name>A0A3E2HQA2_SCYLI</name>
<evidence type="ECO:0000259" key="8">
    <source>
        <dbReference type="PROSITE" id="PS50850"/>
    </source>
</evidence>
<dbReference type="GO" id="GO:0005886">
    <property type="term" value="C:plasma membrane"/>
    <property type="evidence" value="ECO:0007669"/>
    <property type="project" value="TreeGrafter"/>
</dbReference>
<feature type="transmembrane region" description="Helical" evidence="7">
    <location>
        <begin position="530"/>
        <end position="552"/>
    </location>
</feature>
<dbReference type="Pfam" id="PF06609">
    <property type="entry name" value="TRI12"/>
    <property type="match status" value="1"/>
</dbReference>
<evidence type="ECO:0000256" key="6">
    <source>
        <dbReference type="SAM" id="MobiDB-lite"/>
    </source>
</evidence>
<feature type="transmembrane region" description="Helical" evidence="7">
    <location>
        <begin position="444"/>
        <end position="467"/>
    </location>
</feature>
<feature type="region of interest" description="Disordered" evidence="6">
    <location>
        <begin position="1"/>
        <end position="94"/>
    </location>
</feature>
<dbReference type="InterPro" id="IPR005829">
    <property type="entry name" value="Sugar_transporter_CS"/>
</dbReference>
<evidence type="ECO:0000256" key="7">
    <source>
        <dbReference type="SAM" id="Phobius"/>
    </source>
</evidence>
<evidence type="ECO:0000256" key="5">
    <source>
        <dbReference type="ARBA" id="ARBA00023136"/>
    </source>
</evidence>
<feature type="transmembrane region" description="Helical" evidence="7">
    <location>
        <begin position="208"/>
        <end position="226"/>
    </location>
</feature>
<evidence type="ECO:0000313" key="10">
    <source>
        <dbReference type="Proteomes" id="UP000258309"/>
    </source>
</evidence>
<feature type="transmembrane region" description="Helical" evidence="7">
    <location>
        <begin position="629"/>
        <end position="649"/>
    </location>
</feature>
<dbReference type="CDD" id="cd06179">
    <property type="entry name" value="MFS_TRI12_like"/>
    <property type="match status" value="1"/>
</dbReference>
<feature type="compositionally biased region" description="Basic residues" evidence="6">
    <location>
        <begin position="1"/>
        <end position="11"/>
    </location>
</feature>
<feature type="non-terminal residue" evidence="9">
    <location>
        <position position="1"/>
    </location>
</feature>
<dbReference type="InterPro" id="IPR010573">
    <property type="entry name" value="MFS_Str1/Tri12-like"/>
</dbReference>
<dbReference type="Gene3D" id="1.20.1720.10">
    <property type="entry name" value="Multidrug resistance protein D"/>
    <property type="match status" value="1"/>
</dbReference>
<evidence type="ECO:0000256" key="1">
    <source>
        <dbReference type="ARBA" id="ARBA00004141"/>
    </source>
</evidence>
<proteinExistence type="predicted"/>
<feature type="domain" description="Major facilitator superfamily (MFS) profile" evidence="8">
    <location>
        <begin position="135"/>
        <end position="591"/>
    </location>
</feature>
<feature type="transmembrane region" description="Helical" evidence="7">
    <location>
        <begin position="409"/>
        <end position="432"/>
    </location>
</feature>
<dbReference type="InterPro" id="IPR020846">
    <property type="entry name" value="MFS_dom"/>
</dbReference>
<dbReference type="PANTHER" id="PTHR23501:SF109">
    <property type="entry name" value="MAJOR FACILITATOR SUPERFAMILY (MFS) PROFILE DOMAIN-CONTAINING PROTEIN-RELATED"/>
    <property type="match status" value="1"/>
</dbReference>
<dbReference type="Proteomes" id="UP000258309">
    <property type="component" value="Unassembled WGS sequence"/>
</dbReference>
<reference evidence="9 10" key="1">
    <citation type="submission" date="2018-05" db="EMBL/GenBank/DDBJ databases">
        <title>Draft genome sequence of Scytalidium lignicola DSM 105466, a ubiquitous saprotrophic fungus.</title>
        <authorList>
            <person name="Buettner E."/>
            <person name="Gebauer A.M."/>
            <person name="Hofrichter M."/>
            <person name="Liers C."/>
            <person name="Kellner H."/>
        </authorList>
    </citation>
    <scope>NUCLEOTIDE SEQUENCE [LARGE SCALE GENOMIC DNA]</scope>
    <source>
        <strain evidence="9 10">DSM 105466</strain>
    </source>
</reference>
<evidence type="ECO:0000256" key="4">
    <source>
        <dbReference type="ARBA" id="ARBA00022989"/>
    </source>
</evidence>
<feature type="transmembrane region" description="Helical" evidence="7">
    <location>
        <begin position="474"/>
        <end position="492"/>
    </location>
</feature>
<accession>A0A3E2HQA2</accession>
<comment type="caution">
    <text evidence="9">The sequence shown here is derived from an EMBL/GenBank/DDBJ whole genome shotgun (WGS) entry which is preliminary data.</text>
</comment>
<dbReference type="EMBL" id="NCSJ02000008">
    <property type="protein sequence ID" value="RFU35442.1"/>
    <property type="molecule type" value="Genomic_DNA"/>
</dbReference>
<evidence type="ECO:0000256" key="3">
    <source>
        <dbReference type="ARBA" id="ARBA00022692"/>
    </source>
</evidence>
<dbReference type="GO" id="GO:0022857">
    <property type="term" value="F:transmembrane transporter activity"/>
    <property type="evidence" value="ECO:0007669"/>
    <property type="project" value="InterPro"/>
</dbReference>
<keyword evidence="4 7" id="KW-1133">Transmembrane helix</keyword>
<dbReference type="InterPro" id="IPR036259">
    <property type="entry name" value="MFS_trans_sf"/>
</dbReference>
<keyword evidence="3 7" id="KW-0812">Transmembrane</keyword>
<feature type="transmembrane region" description="Helical" evidence="7">
    <location>
        <begin position="337"/>
        <end position="354"/>
    </location>
</feature>
<dbReference type="SUPFAM" id="SSF103473">
    <property type="entry name" value="MFS general substrate transporter"/>
    <property type="match status" value="1"/>
</dbReference>
<feature type="transmembrane region" description="Helical" evidence="7">
    <location>
        <begin position="177"/>
        <end position="196"/>
    </location>
</feature>
<feature type="compositionally biased region" description="Basic and acidic residues" evidence="6">
    <location>
        <begin position="81"/>
        <end position="94"/>
    </location>
</feature>
<dbReference type="OMA" id="YAFRITW"/>
<sequence length="706" mass="76253">MGLRGAPHKLLHGRDAANAPGHGSSAAPTRWTCPTEPGIRASADMGAAENPGVLKGNAARTADYTRPPPNLHRPTISSPRLEGKYPPKMNDSEEHKAEMDTEVAESHLEHREVPLGYEDPHRAALEDNPEHAEKLTLTVMLSALFLGTSFTGPIIFGFILVTPILVQLGEELGGANISFWIPSGWGAAAAVSFTVAGRVSDVFGRRHVILFGQCLTVIGAIVACTAHSMNQLIAGEVLLGGSIGFVSVAYAGISEILPNKYRGMGLAWTEFNLATWAVPGTLFSNALLTKASWRVMFYIAIGYGAFSFAGTLFVYFPPSHPRPDGKTKWEAFKDLDFIGTVMYVSGLAVFLYGLNSGGNTYPWTHAGTLAPLILGCIVFLASFIYDFIYPVDPLFPWYLFKNFREFSALPVLVFVAGMVFFAASALNAQTILYLHSSDNIKIGIYSIPSGAGQLVGGVIIPALVHYIKYVHYQLTFAVFMQTLFFGLAATITPTNLNWLMAVQFLAMLPFGWITLNCYTTASLNVPQRDLGIAIGLIGTFRSLGGSIGSVIFSSIFTQTATKQIAKRVTKTIAANQITNTTLIPELIEAARLTILGVPGQAAQFTDVSASVFDQVVTASRYGYAYAFRITWLASIPFGILALISAACVIDPSRYFTNHVEIHLEKEIGGARHHKDQPVKSLENEKETPPSTTIDAPTTSTEAAGQV</sequence>
<feature type="transmembrane region" description="Helical" evidence="7">
    <location>
        <begin position="143"/>
        <end position="165"/>
    </location>
</feature>
<comment type="subcellular location">
    <subcellularLocation>
        <location evidence="1">Membrane</location>
        <topology evidence="1">Multi-pass membrane protein</topology>
    </subcellularLocation>
</comment>
<keyword evidence="2" id="KW-0813">Transport</keyword>
<feature type="transmembrane region" description="Helical" evidence="7">
    <location>
        <begin position="295"/>
        <end position="316"/>
    </location>
</feature>
<feature type="transmembrane region" description="Helical" evidence="7">
    <location>
        <begin position="232"/>
        <end position="253"/>
    </location>
</feature>
<dbReference type="InterPro" id="IPR053791">
    <property type="entry name" value="MFS_Tri12-like"/>
</dbReference>
<gene>
    <name evidence="9" type="ORF">B7463_g866</name>
</gene>
<dbReference type="PROSITE" id="PS00216">
    <property type="entry name" value="SUGAR_TRANSPORT_1"/>
    <property type="match status" value="1"/>
</dbReference>
<feature type="compositionally biased region" description="Basic and acidic residues" evidence="6">
    <location>
        <begin position="670"/>
        <end position="687"/>
    </location>
</feature>
<feature type="compositionally biased region" description="Polar residues" evidence="6">
    <location>
        <begin position="688"/>
        <end position="706"/>
    </location>
</feature>
<keyword evidence="5 7" id="KW-0472">Membrane</keyword>
<evidence type="ECO:0000313" key="9">
    <source>
        <dbReference type="EMBL" id="RFU35442.1"/>
    </source>
</evidence>
<feature type="transmembrane region" description="Helical" evidence="7">
    <location>
        <begin position="498"/>
        <end position="518"/>
    </location>
</feature>
<dbReference type="OrthoDB" id="4139357at2759"/>
<dbReference type="AlphaFoldDB" id="A0A3E2HQA2"/>
<evidence type="ECO:0000256" key="2">
    <source>
        <dbReference type="ARBA" id="ARBA00022448"/>
    </source>
</evidence>
<feature type="non-terminal residue" evidence="9">
    <location>
        <position position="706"/>
    </location>
</feature>